<keyword evidence="3 7" id="KW-1134">Transmembrane beta strand</keyword>
<protein>
    <submittedName>
        <fullName evidence="10">TonB-linked SusC/RagA family outer membrane protein</fullName>
    </submittedName>
</protein>
<dbReference type="Gene3D" id="2.40.170.20">
    <property type="entry name" value="TonB-dependent receptor, beta-barrel domain"/>
    <property type="match status" value="1"/>
</dbReference>
<evidence type="ECO:0000313" key="10">
    <source>
        <dbReference type="EMBL" id="PXX22462.1"/>
    </source>
</evidence>
<feature type="signal peptide" evidence="8">
    <location>
        <begin position="1"/>
        <end position="18"/>
    </location>
</feature>
<dbReference type="InterPro" id="IPR036942">
    <property type="entry name" value="Beta-barrel_TonB_sf"/>
</dbReference>
<dbReference type="Pfam" id="PF07715">
    <property type="entry name" value="Plug"/>
    <property type="match status" value="1"/>
</dbReference>
<dbReference type="Pfam" id="PF13715">
    <property type="entry name" value="CarbopepD_reg_2"/>
    <property type="match status" value="1"/>
</dbReference>
<dbReference type="GO" id="GO:0009279">
    <property type="term" value="C:cell outer membrane"/>
    <property type="evidence" value="ECO:0007669"/>
    <property type="project" value="UniProtKB-SubCell"/>
</dbReference>
<dbReference type="InterPro" id="IPR012910">
    <property type="entry name" value="Plug_dom"/>
</dbReference>
<feature type="domain" description="TonB-dependent receptor plug" evidence="9">
    <location>
        <begin position="119"/>
        <end position="243"/>
    </location>
</feature>
<dbReference type="EMBL" id="QJJX01000011">
    <property type="protein sequence ID" value="PXX22462.1"/>
    <property type="molecule type" value="Genomic_DNA"/>
</dbReference>
<evidence type="ECO:0000256" key="1">
    <source>
        <dbReference type="ARBA" id="ARBA00004571"/>
    </source>
</evidence>
<dbReference type="RefSeq" id="WP_110370164.1">
    <property type="nucleotide sequence ID" value="NZ_QJJX01000011.1"/>
</dbReference>
<keyword evidence="4 7" id="KW-0812">Transmembrane</keyword>
<dbReference type="InterPro" id="IPR023997">
    <property type="entry name" value="TonB-dep_OMP_SusC/RagA_CS"/>
</dbReference>
<evidence type="ECO:0000256" key="3">
    <source>
        <dbReference type="ARBA" id="ARBA00022452"/>
    </source>
</evidence>
<comment type="similarity">
    <text evidence="7">Belongs to the TonB-dependent receptor family.</text>
</comment>
<evidence type="ECO:0000256" key="4">
    <source>
        <dbReference type="ARBA" id="ARBA00022692"/>
    </source>
</evidence>
<dbReference type="Gene3D" id="2.170.130.10">
    <property type="entry name" value="TonB-dependent receptor, plug domain"/>
    <property type="match status" value="1"/>
</dbReference>
<evidence type="ECO:0000256" key="8">
    <source>
        <dbReference type="SAM" id="SignalP"/>
    </source>
</evidence>
<evidence type="ECO:0000313" key="11">
    <source>
        <dbReference type="Proteomes" id="UP000248314"/>
    </source>
</evidence>
<dbReference type="AlphaFoldDB" id="A0A318HVT3"/>
<keyword evidence="2 7" id="KW-0813">Transport</keyword>
<accession>A0A318HVT3</accession>
<dbReference type="STRING" id="1122991.GCA_000613445_01005"/>
<evidence type="ECO:0000256" key="2">
    <source>
        <dbReference type="ARBA" id="ARBA00022448"/>
    </source>
</evidence>
<dbReference type="InterPro" id="IPR039426">
    <property type="entry name" value="TonB-dep_rcpt-like"/>
</dbReference>
<dbReference type="SUPFAM" id="SSF49464">
    <property type="entry name" value="Carboxypeptidase regulatory domain-like"/>
    <property type="match status" value="1"/>
</dbReference>
<name>A0A318HVT3_9BACT</name>
<dbReference type="NCBIfam" id="TIGR04057">
    <property type="entry name" value="SusC_RagA_signa"/>
    <property type="match status" value="1"/>
</dbReference>
<dbReference type="InterPro" id="IPR037066">
    <property type="entry name" value="Plug_dom_sf"/>
</dbReference>
<keyword evidence="11" id="KW-1185">Reference proteome</keyword>
<evidence type="ECO:0000256" key="6">
    <source>
        <dbReference type="ARBA" id="ARBA00023237"/>
    </source>
</evidence>
<feature type="chain" id="PRO_5016362925" evidence="8">
    <location>
        <begin position="19"/>
        <end position="1085"/>
    </location>
</feature>
<dbReference type="Proteomes" id="UP000248314">
    <property type="component" value="Unassembled WGS sequence"/>
</dbReference>
<comment type="subcellular location">
    <subcellularLocation>
        <location evidence="1 7">Cell outer membrane</location>
        <topology evidence="1 7">Multi-pass membrane protein</topology>
    </subcellularLocation>
</comment>
<evidence type="ECO:0000256" key="7">
    <source>
        <dbReference type="PROSITE-ProRule" id="PRU01360"/>
    </source>
</evidence>
<proteinExistence type="inferred from homology"/>
<keyword evidence="8" id="KW-0732">Signal</keyword>
<organism evidence="10 11">
    <name type="scientific">Hoylesella shahii DSM 15611 = JCM 12083</name>
    <dbReference type="NCBI Taxonomy" id="1122991"/>
    <lineage>
        <taxon>Bacteria</taxon>
        <taxon>Pseudomonadati</taxon>
        <taxon>Bacteroidota</taxon>
        <taxon>Bacteroidia</taxon>
        <taxon>Bacteroidales</taxon>
        <taxon>Prevotellaceae</taxon>
        <taxon>Hoylesella</taxon>
    </lineage>
</organism>
<dbReference type="PROSITE" id="PS52016">
    <property type="entry name" value="TONB_DEPENDENT_REC_3"/>
    <property type="match status" value="1"/>
</dbReference>
<gene>
    <name evidence="10" type="ORF">EJ73_01223</name>
</gene>
<keyword evidence="6 7" id="KW-0998">Cell outer membrane</keyword>
<dbReference type="NCBIfam" id="TIGR04056">
    <property type="entry name" value="OMP_RagA_SusC"/>
    <property type="match status" value="1"/>
</dbReference>
<reference evidence="10 11" key="1">
    <citation type="submission" date="2018-05" db="EMBL/GenBank/DDBJ databases">
        <title>Genomic Encyclopedia of Type Strains, Phase I: the one thousand microbial genomes (KMG-I) project.</title>
        <authorList>
            <person name="Kyrpides N."/>
        </authorList>
    </citation>
    <scope>NUCLEOTIDE SEQUENCE [LARGE SCALE GENOMIC DNA]</scope>
    <source>
        <strain evidence="10 11">DSM 15611</strain>
    </source>
</reference>
<keyword evidence="5 7" id="KW-0472">Membrane</keyword>
<dbReference type="InterPro" id="IPR023996">
    <property type="entry name" value="TonB-dep_OMP_SusC/RagA"/>
</dbReference>
<evidence type="ECO:0000256" key="5">
    <source>
        <dbReference type="ARBA" id="ARBA00023136"/>
    </source>
</evidence>
<evidence type="ECO:0000259" key="9">
    <source>
        <dbReference type="Pfam" id="PF07715"/>
    </source>
</evidence>
<comment type="caution">
    <text evidence="10">The sequence shown here is derived from an EMBL/GenBank/DDBJ whole genome shotgun (WGS) entry which is preliminary data.</text>
</comment>
<dbReference type="SUPFAM" id="SSF56935">
    <property type="entry name" value="Porins"/>
    <property type="match status" value="1"/>
</dbReference>
<sequence length="1085" mass="120801">MRQLIILLLLVLAPCAWAQRVITGVVVEADSNNDPLPGATVSVSVPGSKAQAGAVTDYEGRFKLEVGAKVTSFTVRYLGYQTEEVRLVDGQTHYNIQLKPNARTVNEVVVTGYQKIDRRKLTAAVTKVDISTEKVGAVKSIDQALSGQIAGLAAVASSGAPGAPVKIRIRGTASLNGSQEPLWVLDGMPLEGTDIPSMDDLKDIDNIYQTSIAGINPADIDNITVLKDAAATAIYGARAANGVIVITTKRGREGQPAVTYSAKLTYSPRTNLSRLNMLTADEKVNLELELLKGNYTYREGKGGVAQILNALGETAAYKAGGFSALSADAQNQINALRNINTNWNEILFRPVINQEHNISLAGGSERADYYTSLGYYDEMGTVRGVSNSRFNVTLKTNYRVNKMLKLGASMFANRRKQRSYLTDTNGFTNPVYYSRLANPYFEPFAADGSYRYDTNIQGREDSSLDFNIFEERANTSNNRTDHSLMLILDAELKLSSSLKLTTQFGYQQDGYSLDRYAGENTYAMRKEKLFATYTYPDGKRTFLPTGGMHKQTEAHSSQWTWKAMAEYAHRFNKVHDLEVMAGTEVRRLKSSSLYSAAYGYDARTLTTQPVLFPTEDLGRQYPLHRETFQENAYVSWFATGSYTLMARYTLGASVRWDGSDVFGVAKKYRFLPLYSVSGLWRVSNEPFLRNSSAAKWMDNLALRLSYGLQGNIDKNTSPYLIGTFNRTTVLPGNVETVITAETAPNPNLRWEKTSNVNLGLDLSLLDNAINVSADYYYRKSTDLIGTRMLPLETGFSSTIINWASMQNEGLEVALTTRNIRTKHFTWHTNLNLGFNSNRVLRETVAENSTYPGREGYPVGAIFAYRTAGLDSDGYPLFLTNDGQKVTAQQLLKLNSHGASTLTAEQQRAQYQYMGTIDPKVSGGFINTFDYKDWQLGVNFIFNLGMKVRVQPSYSPANYDRGLNTNRDILQRWTTSNTSGTFATLMTSGTRAPEYIRYSEFNLYSMLDTWVRNNSYCRLQSLRLAYKLPKTWLSKVGIRTASLSAEARNLFVVASNYDNYLDPETMGNPFAQPLAKSFVFGLNVQF</sequence>
<dbReference type="InterPro" id="IPR008969">
    <property type="entry name" value="CarboxyPept-like_regulatory"/>
</dbReference>
<dbReference type="Gene3D" id="2.60.40.1120">
    <property type="entry name" value="Carboxypeptidase-like, regulatory domain"/>
    <property type="match status" value="1"/>
</dbReference>